<feature type="region of interest" description="Disordered" evidence="1">
    <location>
        <begin position="1"/>
        <end position="84"/>
    </location>
</feature>
<feature type="region of interest" description="Disordered" evidence="1">
    <location>
        <begin position="111"/>
        <end position="134"/>
    </location>
</feature>
<sequence length="232" mass="27099">MPTKTKKKAVRDAERKKIGYNNGPTEKEENLEDDTPKSFKRLMKMKEFSENKRNKPAEPEKKNSKPQKNEQLKRRPGESMREFSLRVNQSIPVAFKSGKATIDEFTDKKDKKKILKSQEKRLRERTEAEENLEDKNWEEDVSKKFIHVDSRKKRKGSPDPWAGIQEKPAFGETVQAPPKLPELKLKNKITVDNVPKFNSRGQPESLARRQALGQERQELIQKYREMMHGGKK</sequence>
<feature type="compositionally biased region" description="Basic and acidic residues" evidence="1">
    <location>
        <begin position="116"/>
        <end position="134"/>
    </location>
</feature>
<evidence type="ECO:0000313" key="3">
    <source>
        <dbReference type="Proteomes" id="UP001212411"/>
    </source>
</evidence>
<dbReference type="RefSeq" id="XP_056038042.1">
    <property type="nucleotide sequence ID" value="XM_056181455.1"/>
</dbReference>
<dbReference type="GeneID" id="80876144"/>
<reference evidence="2 3" key="1">
    <citation type="journal article" date="2023" name="G3 (Bethesda)">
        <title>A high-quality reference genome for the fission yeast Schizosaccharomyces osmophilus.</title>
        <authorList>
            <person name="Jia G.S."/>
            <person name="Zhang W.C."/>
            <person name="Liang Y."/>
            <person name="Liu X.H."/>
            <person name="Rhind N."/>
            <person name="Pidoux A."/>
            <person name="Brysch-Herzberg M."/>
            <person name="Du L.L."/>
        </authorList>
    </citation>
    <scope>NUCLEOTIDE SEQUENCE [LARGE SCALE GENOMIC DNA]</scope>
    <source>
        <strain evidence="2 3">CBS 15793</strain>
    </source>
</reference>
<name>A0AAE9WCM6_9SCHI</name>
<dbReference type="PANTHER" id="PTHR40644">
    <property type="entry name" value="UPF0653 PROTEIN C607.02C"/>
    <property type="match status" value="1"/>
</dbReference>
<accession>A0AAE9WCM6</accession>
<organism evidence="2 3">
    <name type="scientific">Schizosaccharomyces osmophilus</name>
    <dbReference type="NCBI Taxonomy" id="2545709"/>
    <lineage>
        <taxon>Eukaryota</taxon>
        <taxon>Fungi</taxon>
        <taxon>Dikarya</taxon>
        <taxon>Ascomycota</taxon>
        <taxon>Taphrinomycotina</taxon>
        <taxon>Schizosaccharomycetes</taxon>
        <taxon>Schizosaccharomycetales</taxon>
        <taxon>Schizosaccharomycetaceae</taxon>
        <taxon>Schizosaccharomyces</taxon>
    </lineage>
</organism>
<dbReference type="PANTHER" id="PTHR40644:SF1">
    <property type="entry name" value="UPF0653 PROTEIN C607.02C"/>
    <property type="match status" value="1"/>
</dbReference>
<protein>
    <submittedName>
        <fullName evidence="2">SPAC607.02c-like, conserved protein</fullName>
    </submittedName>
</protein>
<dbReference type="Proteomes" id="UP001212411">
    <property type="component" value="Chromosome 2"/>
</dbReference>
<keyword evidence="3" id="KW-1185">Reference proteome</keyword>
<feature type="region of interest" description="Disordered" evidence="1">
    <location>
        <begin position="149"/>
        <end position="181"/>
    </location>
</feature>
<evidence type="ECO:0000313" key="2">
    <source>
        <dbReference type="EMBL" id="WBW73799.1"/>
    </source>
</evidence>
<dbReference type="KEGG" id="som:SOMG_02664"/>
<evidence type="ECO:0000256" key="1">
    <source>
        <dbReference type="SAM" id="MobiDB-lite"/>
    </source>
</evidence>
<proteinExistence type="predicted"/>
<dbReference type="EMBL" id="CP115612">
    <property type="protein sequence ID" value="WBW73799.1"/>
    <property type="molecule type" value="Genomic_DNA"/>
</dbReference>
<feature type="compositionally biased region" description="Basic and acidic residues" evidence="1">
    <location>
        <begin position="44"/>
        <end position="84"/>
    </location>
</feature>
<gene>
    <name evidence="2" type="ORF">SOMG_02664</name>
</gene>
<dbReference type="AlphaFoldDB" id="A0AAE9WCM6"/>